<accession>A0A167C2M7</accession>
<dbReference type="PANTHER" id="PTHR12760">
    <property type="entry name" value="TETRATRICOPEPTIDE REPEAT PROTEIN"/>
    <property type="match status" value="1"/>
</dbReference>
<dbReference type="SUPFAM" id="SSF48452">
    <property type="entry name" value="TPR-like"/>
    <property type="match status" value="1"/>
</dbReference>
<dbReference type="KEGG" id="slb:AWJ20_3944"/>
<keyword evidence="4" id="KW-0256">Endoplasmic reticulum</keyword>
<dbReference type="Proteomes" id="UP000189580">
    <property type="component" value="Chromosome c"/>
</dbReference>
<dbReference type="GeneID" id="30036021"/>
<dbReference type="PROSITE" id="PS50005">
    <property type="entry name" value="TPR"/>
    <property type="match status" value="1"/>
</dbReference>
<comment type="subcellular location">
    <subcellularLocation>
        <location evidence="4">Endoplasmic reticulum membrane</location>
        <topology evidence="4">Peripheral membrane protein</topology>
        <orientation evidence="4">Cytoplasmic side</orientation>
    </subcellularLocation>
</comment>
<evidence type="ECO:0000256" key="2">
    <source>
        <dbReference type="ARBA" id="ARBA00022803"/>
    </source>
</evidence>
<dbReference type="InterPro" id="IPR019734">
    <property type="entry name" value="TPR_rpt"/>
</dbReference>
<evidence type="ECO:0000256" key="4">
    <source>
        <dbReference type="RuleBase" id="RU367091"/>
    </source>
</evidence>
<dbReference type="Pfam" id="PF22890">
    <property type="entry name" value="TPR_EMC2"/>
    <property type="match status" value="1"/>
</dbReference>
<comment type="function">
    <text evidence="4">Part of the endoplasmic reticulum membrane protein complex (EMC) that enables the energy-independent insertion into endoplasmic reticulum membranes of newly synthesized membrane proteins.</text>
</comment>
<dbReference type="InterPro" id="IPR039856">
    <property type="entry name" value="EMC2-like"/>
</dbReference>
<comment type="subunit">
    <text evidence="4">Component of the ER membrane protein complex (EMC).</text>
</comment>
<reference evidence="6 7" key="1">
    <citation type="submission" date="2016-02" db="EMBL/GenBank/DDBJ databases">
        <title>Complete genome sequence and transcriptome regulation of the pentose utilising yeast Sugiyamaella lignohabitans.</title>
        <authorList>
            <person name="Bellasio M."/>
            <person name="Peymann A."/>
            <person name="Valli M."/>
            <person name="Sipitzky M."/>
            <person name="Graf A."/>
            <person name="Sauer M."/>
            <person name="Marx H."/>
            <person name="Mattanovich D."/>
        </authorList>
    </citation>
    <scope>NUCLEOTIDE SEQUENCE [LARGE SCALE GENOMIC DNA]</scope>
    <source>
        <strain evidence="6 7">CBS 10342</strain>
    </source>
</reference>
<keyword evidence="1" id="KW-0677">Repeat</keyword>
<evidence type="ECO:0000256" key="1">
    <source>
        <dbReference type="ARBA" id="ARBA00022737"/>
    </source>
</evidence>
<keyword evidence="2 3" id="KW-0802">TPR repeat</keyword>
<dbReference type="InterPro" id="IPR011990">
    <property type="entry name" value="TPR-like_helical_dom_sf"/>
</dbReference>
<comment type="similarity">
    <text evidence="4">Belongs to the EMC2 family.</text>
</comment>
<dbReference type="AlphaFoldDB" id="A0A167C2M7"/>
<evidence type="ECO:0000259" key="5">
    <source>
        <dbReference type="Pfam" id="PF22890"/>
    </source>
</evidence>
<dbReference type="OrthoDB" id="124397at2759"/>
<organism evidence="6 7">
    <name type="scientific">Sugiyamaella lignohabitans</name>
    <dbReference type="NCBI Taxonomy" id="796027"/>
    <lineage>
        <taxon>Eukaryota</taxon>
        <taxon>Fungi</taxon>
        <taxon>Dikarya</taxon>
        <taxon>Ascomycota</taxon>
        <taxon>Saccharomycotina</taxon>
        <taxon>Dipodascomycetes</taxon>
        <taxon>Dipodascales</taxon>
        <taxon>Trichomonascaceae</taxon>
        <taxon>Sugiyamaella</taxon>
    </lineage>
</organism>
<evidence type="ECO:0000313" key="6">
    <source>
        <dbReference type="EMBL" id="ANB11144.1"/>
    </source>
</evidence>
<dbReference type="EMBL" id="CP014500">
    <property type="protein sequence ID" value="ANB11144.1"/>
    <property type="molecule type" value="Genomic_DNA"/>
</dbReference>
<dbReference type="RefSeq" id="XP_018733621.1">
    <property type="nucleotide sequence ID" value="XM_018880985.1"/>
</dbReference>
<proteinExistence type="inferred from homology"/>
<dbReference type="Gene3D" id="1.25.40.10">
    <property type="entry name" value="Tetratricopeptide repeat domain"/>
    <property type="match status" value="1"/>
</dbReference>
<dbReference type="InterPro" id="IPR055217">
    <property type="entry name" value="TPR_EMC2"/>
</dbReference>
<feature type="repeat" description="TPR" evidence="3">
    <location>
        <begin position="151"/>
        <end position="184"/>
    </location>
</feature>
<evidence type="ECO:0000313" key="7">
    <source>
        <dbReference type="Proteomes" id="UP000189580"/>
    </source>
</evidence>
<evidence type="ECO:0000256" key="3">
    <source>
        <dbReference type="PROSITE-ProRule" id="PRU00339"/>
    </source>
</evidence>
<protein>
    <recommendedName>
        <fullName evidence="4">ER membrane protein complex subunit 2</fullName>
    </recommendedName>
</protein>
<gene>
    <name evidence="6" type="primary">EMC2</name>
    <name evidence="6" type="ORF">AWJ20_3944</name>
</gene>
<feature type="domain" description="EMC2 TPR-like" evidence="5">
    <location>
        <begin position="91"/>
        <end position="186"/>
    </location>
</feature>
<sequence>MSSETKEKLLTSMANASYYNASPRDLESLHAESRQYLSKAQHLIPEEQLLGLLEQHFYLALLTCKDSEAKLVLQRLTDRITEDPSRVAILKAQYIEATDGPEAAQKFLSARPTGDLRAFKRKTVILKQKGDIKTYIKELLRYVEEVAPNDSEAWAELAEAYVSIGQYPQAIHALEEVLISAPQASNIFARLGEVFLIEATTSSPNKVTSDQLTLLIHSAQHFLRSVELSPDYIRGWCGALIASSKILAWPKLAAEESTKYTKISKIAKKQTQRLIKTAKEAAISDEDIAAAKIIIAQYEN</sequence>
<keyword evidence="7" id="KW-1185">Reference proteome</keyword>
<dbReference type="GO" id="GO:0072546">
    <property type="term" value="C:EMC complex"/>
    <property type="evidence" value="ECO:0007669"/>
    <property type="project" value="UniProtKB-UniRule"/>
</dbReference>
<name>A0A167C2M7_9ASCO</name>
<keyword evidence="4" id="KW-0472">Membrane</keyword>